<feature type="compositionally biased region" description="Polar residues" evidence="1">
    <location>
        <begin position="1"/>
        <end position="10"/>
    </location>
</feature>
<evidence type="ECO:0008006" key="4">
    <source>
        <dbReference type="Google" id="ProtNLM"/>
    </source>
</evidence>
<dbReference type="OrthoDB" id="3747979at2"/>
<protein>
    <recommendedName>
        <fullName evidence="4">Rho termination factor N-terminal domain-containing protein</fullName>
    </recommendedName>
</protein>
<dbReference type="Proteomes" id="UP000003111">
    <property type="component" value="Unassembled WGS sequence"/>
</dbReference>
<proteinExistence type="predicted"/>
<evidence type="ECO:0000313" key="2">
    <source>
        <dbReference type="EMBL" id="EFQ83555.1"/>
    </source>
</evidence>
<feature type="compositionally biased region" description="Low complexity" evidence="1">
    <location>
        <begin position="83"/>
        <end position="96"/>
    </location>
</feature>
<evidence type="ECO:0000256" key="1">
    <source>
        <dbReference type="SAM" id="MobiDB-lite"/>
    </source>
</evidence>
<name>E2SB09_9ACTN</name>
<evidence type="ECO:0000313" key="3">
    <source>
        <dbReference type="Proteomes" id="UP000003111"/>
    </source>
</evidence>
<reference evidence="2" key="1">
    <citation type="submission" date="2010-08" db="EMBL/GenBank/DDBJ databases">
        <authorList>
            <person name="Muzny D."/>
            <person name="Qin X."/>
            <person name="Buhay C."/>
            <person name="Dugan-Rocha S."/>
            <person name="Ding Y."/>
            <person name="Chen G."/>
            <person name="Hawes A."/>
            <person name="Holder M."/>
            <person name="Jhangiani S."/>
            <person name="Johnson A."/>
            <person name="Khan Z."/>
            <person name="Li Z."/>
            <person name="Liu W."/>
            <person name="Liu X."/>
            <person name="Perez L."/>
            <person name="Shen H."/>
            <person name="Wang Q."/>
            <person name="Watt J."/>
            <person name="Xi L."/>
            <person name="Xin Y."/>
            <person name="Zhou J."/>
            <person name="Deng J."/>
            <person name="Jiang H."/>
            <person name="Liu Y."/>
            <person name="Qu J."/>
            <person name="Song X.-Z."/>
            <person name="Zhang L."/>
            <person name="Villasana D."/>
            <person name="Johnson A."/>
            <person name="Liu J."/>
            <person name="Liyanage D."/>
            <person name="Lorensuhewa L."/>
            <person name="Robinson T."/>
            <person name="Song A."/>
            <person name="Song B.-B."/>
            <person name="Dinh H."/>
            <person name="Thornton R."/>
            <person name="Coyle M."/>
            <person name="Francisco L."/>
            <person name="Jackson L."/>
            <person name="Javaid M."/>
            <person name="Korchina V."/>
            <person name="Kovar C."/>
            <person name="Mata R."/>
            <person name="Mathew T."/>
            <person name="Ngo R."/>
            <person name="Nguyen L."/>
            <person name="Nguyen N."/>
            <person name="Okwuonu G."/>
            <person name="Ongeri F."/>
            <person name="Pham C."/>
            <person name="Simmons D."/>
            <person name="Wilczek-Boney K."/>
            <person name="Hale W."/>
            <person name="Jakkamsetti A."/>
            <person name="Pham P."/>
            <person name="Ruth R."/>
            <person name="San Lucas F."/>
            <person name="Warren J."/>
            <person name="Zhang J."/>
            <person name="Zhao Z."/>
            <person name="Zhou C."/>
            <person name="Zhu D."/>
            <person name="Lee S."/>
            <person name="Bess C."/>
            <person name="Blankenburg K."/>
            <person name="Forbes L."/>
            <person name="Fu Q."/>
            <person name="Gubbala S."/>
            <person name="Hirani K."/>
            <person name="Jayaseelan J.C."/>
            <person name="Lara F."/>
            <person name="Munidasa M."/>
            <person name="Palculict T."/>
            <person name="Patil S."/>
            <person name="Pu L.-L."/>
            <person name="Saada N."/>
            <person name="Tang L."/>
            <person name="Weissenberger G."/>
            <person name="Zhu Y."/>
            <person name="Hemphill L."/>
            <person name="Shang Y."/>
            <person name="Youmans B."/>
            <person name="Ayvaz T."/>
            <person name="Ross M."/>
            <person name="Santibanez J."/>
            <person name="Aqrawi P."/>
            <person name="Gross S."/>
            <person name="Joshi V."/>
            <person name="Fowler G."/>
            <person name="Nazareth L."/>
            <person name="Reid J."/>
            <person name="Worley K."/>
            <person name="Petrosino J."/>
            <person name="Highlander S."/>
            <person name="Gibbs R."/>
        </authorList>
    </citation>
    <scope>NUCLEOTIDE SEQUENCE [LARGE SCALE GENOMIC DNA]</scope>
    <source>
        <strain evidence="2">DSM 15272</strain>
    </source>
</reference>
<keyword evidence="3" id="KW-1185">Reference proteome</keyword>
<accession>E2SB09</accession>
<dbReference type="HOGENOM" id="CLU_1544382_0_0_11"/>
<dbReference type="EMBL" id="ACLF03000004">
    <property type="protein sequence ID" value="EFQ83555.1"/>
    <property type="molecule type" value="Genomic_DNA"/>
</dbReference>
<feature type="region of interest" description="Disordered" evidence="1">
    <location>
        <begin position="1"/>
        <end position="24"/>
    </location>
</feature>
<dbReference type="AlphaFoldDB" id="E2SB09"/>
<feature type="region of interest" description="Disordered" evidence="1">
    <location>
        <begin position="77"/>
        <end position="96"/>
    </location>
</feature>
<dbReference type="RefSeq" id="WP_007078239.1">
    <property type="nucleotide sequence ID" value="NZ_CM001024.1"/>
</dbReference>
<comment type="caution">
    <text evidence="2">The sequence shown here is derived from an EMBL/GenBank/DDBJ whole genome shotgun (WGS) entry which is preliminary data.</text>
</comment>
<organism evidence="2 3">
    <name type="scientific">Aeromicrobium marinum DSM 15272</name>
    <dbReference type="NCBI Taxonomy" id="585531"/>
    <lineage>
        <taxon>Bacteria</taxon>
        <taxon>Bacillati</taxon>
        <taxon>Actinomycetota</taxon>
        <taxon>Actinomycetes</taxon>
        <taxon>Propionibacteriales</taxon>
        <taxon>Nocardioidaceae</taxon>
        <taxon>Aeromicrobium</taxon>
    </lineage>
</organism>
<sequence length="173" mass="18139">MARSKASSGTGVEPDSGAGKKELKARVAALEKTVAKLESKLQKQRDKVVAAEKKAARSAREAAAEIEKYRAKAAKARRRARAASEQPAAVDAVDPDTAFGDLPVRLGGGPVRVASVDSEKVPQKPVLAPAVAGSSVPDETWTVTRLRAEARSRAVPGYSRKSKAQLLEALAAS</sequence>
<gene>
    <name evidence="2" type="ORF">HMPREF0063_11218</name>
</gene>
<dbReference type="eggNOG" id="ENOG502ZUZ9">
    <property type="taxonomic scope" value="Bacteria"/>
</dbReference>